<evidence type="ECO:0000313" key="5">
    <source>
        <dbReference type="EMBL" id="CAE7940694.1"/>
    </source>
</evidence>
<feature type="domain" description="Protein kinase" evidence="4">
    <location>
        <begin position="1"/>
        <end position="155"/>
    </location>
</feature>
<proteinExistence type="predicted"/>
<dbReference type="OrthoDB" id="436752at2759"/>
<keyword evidence="1" id="KW-0547">Nucleotide-binding</keyword>
<dbReference type="Proteomes" id="UP000601435">
    <property type="component" value="Unassembled WGS sequence"/>
</dbReference>
<keyword evidence="3" id="KW-1133">Transmembrane helix</keyword>
<sequence length="420" mass="47751">MKTYIHTSIHTYIHTCICICIRVHALLSFCLRTRWYRAPELFLGSRGDSSVDLWSAGCTIAELILRRPWVPGSDTRDMLFRICGELGAPDESEGWPLAAQLVEASGRKNAEPAAWQSLREAGASQAAVDMLESILRYDGQRRLRCDRALREMSFFTSEEPEVPVPVPVSRPLSPATLQRSREEARKAMEAFVALVSVAVTSTAVYADLKYVNFGFMSASPLGRFSCLTTQSNVLLLSWSLLRLVELAFRDGSGNWILTWICYSGEPFFGGLGIFVSAAYAVTMHNDKVSLHFIRKALRDGRLRLRLSSRIPAEEEWWQDQVIAHTPQLMTSLVTAATRDAELLERHLPRSPWPVLLQGLLFGMWYLACLLSVWQASKLWPYPFMFSFRHWSHHVGFYFAAFGTSSLLAALHWRLLWWRTQ</sequence>
<evidence type="ECO:0000259" key="4">
    <source>
        <dbReference type="PROSITE" id="PS50011"/>
    </source>
</evidence>
<protein>
    <submittedName>
        <fullName evidence="5">Cdk5 protein</fullName>
    </submittedName>
</protein>
<keyword evidence="6" id="KW-1185">Reference proteome</keyword>
<dbReference type="SUPFAM" id="SSF56112">
    <property type="entry name" value="Protein kinase-like (PK-like)"/>
    <property type="match status" value="1"/>
</dbReference>
<dbReference type="Gene3D" id="1.10.510.10">
    <property type="entry name" value="Transferase(Phosphotransferase) domain 1"/>
    <property type="match status" value="1"/>
</dbReference>
<keyword evidence="3" id="KW-0812">Transmembrane</keyword>
<comment type="caution">
    <text evidence="5">The sequence shown here is derived from an EMBL/GenBank/DDBJ whole genome shotgun (WGS) entry which is preliminary data.</text>
</comment>
<dbReference type="GO" id="GO:0005524">
    <property type="term" value="F:ATP binding"/>
    <property type="evidence" value="ECO:0007669"/>
    <property type="project" value="UniProtKB-KW"/>
</dbReference>
<dbReference type="InterPro" id="IPR011009">
    <property type="entry name" value="Kinase-like_dom_sf"/>
</dbReference>
<name>A0A813CCH2_9DINO</name>
<accession>A0A813CCH2</accession>
<feature type="transmembrane region" description="Helical" evidence="3">
    <location>
        <begin position="394"/>
        <end position="416"/>
    </location>
</feature>
<evidence type="ECO:0000256" key="2">
    <source>
        <dbReference type="ARBA" id="ARBA00022840"/>
    </source>
</evidence>
<evidence type="ECO:0000313" key="6">
    <source>
        <dbReference type="Proteomes" id="UP000601435"/>
    </source>
</evidence>
<dbReference type="AlphaFoldDB" id="A0A813CCH2"/>
<evidence type="ECO:0000256" key="3">
    <source>
        <dbReference type="SAM" id="Phobius"/>
    </source>
</evidence>
<feature type="transmembrane region" description="Helical" evidence="3">
    <location>
        <begin position="354"/>
        <end position="374"/>
    </location>
</feature>
<dbReference type="GO" id="GO:0004672">
    <property type="term" value="F:protein kinase activity"/>
    <property type="evidence" value="ECO:0007669"/>
    <property type="project" value="InterPro"/>
</dbReference>
<evidence type="ECO:0000256" key="1">
    <source>
        <dbReference type="ARBA" id="ARBA00022741"/>
    </source>
</evidence>
<dbReference type="Pfam" id="PF00069">
    <property type="entry name" value="Pkinase"/>
    <property type="match status" value="1"/>
</dbReference>
<keyword evidence="3" id="KW-0472">Membrane</keyword>
<dbReference type="PANTHER" id="PTHR24055">
    <property type="entry name" value="MITOGEN-ACTIVATED PROTEIN KINASE"/>
    <property type="match status" value="1"/>
</dbReference>
<feature type="transmembrane region" description="Helical" evidence="3">
    <location>
        <begin position="256"/>
        <end position="281"/>
    </location>
</feature>
<organism evidence="5 6">
    <name type="scientific">Symbiodinium necroappetens</name>
    <dbReference type="NCBI Taxonomy" id="1628268"/>
    <lineage>
        <taxon>Eukaryota</taxon>
        <taxon>Sar</taxon>
        <taxon>Alveolata</taxon>
        <taxon>Dinophyceae</taxon>
        <taxon>Suessiales</taxon>
        <taxon>Symbiodiniaceae</taxon>
        <taxon>Symbiodinium</taxon>
    </lineage>
</organism>
<dbReference type="EMBL" id="CAJNJA010092085">
    <property type="protein sequence ID" value="CAE7940694.1"/>
    <property type="molecule type" value="Genomic_DNA"/>
</dbReference>
<dbReference type="PROSITE" id="PS50011">
    <property type="entry name" value="PROTEIN_KINASE_DOM"/>
    <property type="match status" value="1"/>
</dbReference>
<gene>
    <name evidence="5" type="primary">cdk5</name>
    <name evidence="5" type="ORF">SNEC2469_LOCUS33992</name>
</gene>
<reference evidence="5" key="1">
    <citation type="submission" date="2021-02" db="EMBL/GenBank/DDBJ databases">
        <authorList>
            <person name="Dougan E. K."/>
            <person name="Rhodes N."/>
            <person name="Thang M."/>
            <person name="Chan C."/>
        </authorList>
    </citation>
    <scope>NUCLEOTIDE SEQUENCE</scope>
</reference>
<dbReference type="InterPro" id="IPR050117">
    <property type="entry name" value="MAPK"/>
</dbReference>
<keyword evidence="2" id="KW-0067">ATP-binding</keyword>
<dbReference type="InterPro" id="IPR000719">
    <property type="entry name" value="Prot_kinase_dom"/>
</dbReference>
<feature type="transmembrane region" description="Helical" evidence="3">
    <location>
        <begin position="187"/>
        <end position="206"/>
    </location>
</feature>